<dbReference type="Gene3D" id="1.10.10.10">
    <property type="entry name" value="Winged helix-like DNA-binding domain superfamily/Winged helix DNA-binding domain"/>
    <property type="match status" value="1"/>
</dbReference>
<accession>A0A7I8D7P2</accession>
<reference evidence="2 3" key="1">
    <citation type="submission" date="2020-08" db="EMBL/GenBank/DDBJ databases">
        <title>Complete Genome Sequence of Effusibacillus dendaii Strain skT53, Isolated from Farmland soil.</title>
        <authorList>
            <person name="Konishi T."/>
            <person name="Kawasaki H."/>
        </authorList>
    </citation>
    <scope>NUCLEOTIDE SEQUENCE [LARGE SCALE GENOMIC DNA]</scope>
    <source>
        <strain evidence="3">skT53</strain>
    </source>
</reference>
<keyword evidence="2" id="KW-0378">Hydrolase</keyword>
<name>A0A7I8D7P2_9BACL</name>
<gene>
    <name evidence="2" type="ORF">skT53_11090</name>
</gene>
<feature type="domain" description="Metallo-beta-lactamase" evidence="1">
    <location>
        <begin position="26"/>
        <end position="242"/>
    </location>
</feature>
<dbReference type="EMBL" id="AP023366">
    <property type="protein sequence ID" value="BCJ86124.1"/>
    <property type="molecule type" value="Genomic_DNA"/>
</dbReference>
<dbReference type="Pfam" id="PF00753">
    <property type="entry name" value="Lactamase_B"/>
    <property type="match status" value="1"/>
</dbReference>
<proteinExistence type="predicted"/>
<dbReference type="RefSeq" id="WP_226375347.1">
    <property type="nucleotide sequence ID" value="NZ_AP023366.1"/>
</dbReference>
<dbReference type="InterPro" id="IPR036866">
    <property type="entry name" value="RibonucZ/Hydroxyglut_hydro"/>
</dbReference>
<dbReference type="AlphaFoldDB" id="A0A7I8D7P2"/>
<dbReference type="InterPro" id="IPR050662">
    <property type="entry name" value="Sec-metab_biosynth-thioest"/>
</dbReference>
<organism evidence="2 3">
    <name type="scientific">Effusibacillus dendaii</name>
    <dbReference type="NCBI Taxonomy" id="2743772"/>
    <lineage>
        <taxon>Bacteria</taxon>
        <taxon>Bacillati</taxon>
        <taxon>Bacillota</taxon>
        <taxon>Bacilli</taxon>
        <taxon>Bacillales</taxon>
        <taxon>Alicyclobacillaceae</taxon>
        <taxon>Effusibacillus</taxon>
    </lineage>
</organism>
<dbReference type="GO" id="GO:0016787">
    <property type="term" value="F:hydrolase activity"/>
    <property type="evidence" value="ECO:0007669"/>
    <property type="project" value="UniProtKB-KW"/>
</dbReference>
<dbReference type="Gene3D" id="3.60.15.10">
    <property type="entry name" value="Ribonuclease Z/Hydroxyacylglutathione hydrolase-like"/>
    <property type="match status" value="1"/>
</dbReference>
<evidence type="ECO:0000313" key="2">
    <source>
        <dbReference type="EMBL" id="BCJ86124.1"/>
    </source>
</evidence>
<evidence type="ECO:0000313" key="3">
    <source>
        <dbReference type="Proteomes" id="UP000593802"/>
    </source>
</evidence>
<dbReference type="Proteomes" id="UP000593802">
    <property type="component" value="Chromosome"/>
</dbReference>
<protein>
    <submittedName>
        <fullName evidence="2">Hydrolase</fullName>
    </submittedName>
</protein>
<dbReference type="SUPFAM" id="SSF56281">
    <property type="entry name" value="Metallo-hydrolase/oxidoreductase"/>
    <property type="match status" value="1"/>
</dbReference>
<dbReference type="InterPro" id="IPR001279">
    <property type="entry name" value="Metallo-B-lactamas"/>
</dbReference>
<dbReference type="PANTHER" id="PTHR23131:SF4">
    <property type="entry name" value="METALLO-BETA-LACTAMASE SUPERFAMILY POTEIN"/>
    <property type="match status" value="1"/>
</dbReference>
<evidence type="ECO:0000259" key="1">
    <source>
        <dbReference type="SMART" id="SM00849"/>
    </source>
</evidence>
<keyword evidence="3" id="KW-1185">Reference proteome</keyword>
<dbReference type="SMART" id="SM00849">
    <property type="entry name" value="Lactamase_B"/>
    <property type="match status" value="1"/>
</dbReference>
<dbReference type="PANTHER" id="PTHR23131">
    <property type="entry name" value="ENDORIBONUCLEASE LACTB2"/>
    <property type="match status" value="1"/>
</dbReference>
<dbReference type="InterPro" id="IPR036388">
    <property type="entry name" value="WH-like_DNA-bd_sf"/>
</dbReference>
<dbReference type="KEGG" id="eff:skT53_11090"/>
<sequence>MGKAQLMTKIENVHKLVIPTPFPVGPVNVYVVEGDAVTLVDAGPKTEDAWQAFESQLKQAGFSLADIDQVVLTHHHVDHCGLLDRILEQKDLPIYGHPLAVPWVAQEEEFFRKHREYFEELYRRMDVEEHLIVRLEHQQKMINRVSCRVRLTDTFREGELIPGLEEWHVYETPGHAQSHIGLFRESDGVLIGGDHIIKHVSSNAIVEPPASPGEERPKTLLQYRESLLKCKALPITTVFSGHGEEVFDVADLVDIRLQQQDERAAKIRSWLLEEPLTPFAICKRLFPRAYEKELGLTMSEVIGHLDLLLERGQAVAEEQDGVIWYLAR</sequence>